<organism evidence="1">
    <name type="scientific">viral metagenome</name>
    <dbReference type="NCBI Taxonomy" id="1070528"/>
    <lineage>
        <taxon>unclassified sequences</taxon>
        <taxon>metagenomes</taxon>
        <taxon>organismal metagenomes</taxon>
    </lineage>
</organism>
<dbReference type="AlphaFoldDB" id="A0A6C0C5X3"/>
<dbReference type="EMBL" id="MN739352">
    <property type="protein sequence ID" value="QHT00116.1"/>
    <property type="molecule type" value="Genomic_DNA"/>
</dbReference>
<proteinExistence type="predicted"/>
<sequence>MANKNVCEVCKEAPLRYKLYLKGDVLCPYCKYVKYKEKDTTLFLCSTTCPNLYWYPAEYLSKKGDKITKVCYALEKDECFNCGKRDYPGALFVGECLDTCQSNNKYSKSSRTDMVNFDLNGQINIDPSAFRIKNHNIDDDPIIIGYPRIKIYLPKIDVDECCETFYVSYHLTLKSKKGFTMSRICHAAYQLLINSIDDIFDGKNVWKNDNIIGISFDQKTLSAYVVIDN</sequence>
<accession>A0A6C0C5X3</accession>
<protein>
    <submittedName>
        <fullName evidence="1">Uncharacterized protein</fullName>
    </submittedName>
</protein>
<reference evidence="1" key="1">
    <citation type="journal article" date="2020" name="Nature">
        <title>Giant virus diversity and host interactions through global metagenomics.</title>
        <authorList>
            <person name="Schulz F."/>
            <person name="Roux S."/>
            <person name="Paez-Espino D."/>
            <person name="Jungbluth S."/>
            <person name="Walsh D.A."/>
            <person name="Denef V.J."/>
            <person name="McMahon K.D."/>
            <person name="Konstantinidis K.T."/>
            <person name="Eloe-Fadrosh E.A."/>
            <person name="Kyrpides N.C."/>
            <person name="Woyke T."/>
        </authorList>
    </citation>
    <scope>NUCLEOTIDE SEQUENCE</scope>
    <source>
        <strain evidence="1">GVMAG-M-3300020192-26</strain>
    </source>
</reference>
<evidence type="ECO:0000313" key="1">
    <source>
        <dbReference type="EMBL" id="QHT00116.1"/>
    </source>
</evidence>
<name>A0A6C0C5X3_9ZZZZ</name>